<dbReference type="AlphaFoldDB" id="A0A830EBG2"/>
<proteinExistence type="predicted"/>
<evidence type="ECO:0000256" key="1">
    <source>
        <dbReference type="SAM" id="Phobius"/>
    </source>
</evidence>
<feature type="transmembrane region" description="Helical" evidence="1">
    <location>
        <begin position="125"/>
        <end position="149"/>
    </location>
</feature>
<gene>
    <name evidence="2" type="ORF">GCM10008995_01820</name>
</gene>
<keyword evidence="1" id="KW-0472">Membrane</keyword>
<dbReference type="Proteomes" id="UP000653099">
    <property type="component" value="Unassembled WGS sequence"/>
</dbReference>
<dbReference type="RefSeq" id="WP_188785512.1">
    <property type="nucleotide sequence ID" value="NZ_BMOC01000001.1"/>
</dbReference>
<name>A0A830EBG2_9EURY</name>
<accession>A0A830EBG2</accession>
<feature type="transmembrane region" description="Helical" evidence="1">
    <location>
        <begin position="7"/>
        <end position="26"/>
    </location>
</feature>
<dbReference type="OrthoDB" id="307743at2157"/>
<organism evidence="2 3">
    <name type="scientific">Halobellus salinus</name>
    <dbReference type="NCBI Taxonomy" id="931585"/>
    <lineage>
        <taxon>Archaea</taxon>
        <taxon>Methanobacteriati</taxon>
        <taxon>Methanobacteriota</taxon>
        <taxon>Stenosarchaea group</taxon>
        <taxon>Halobacteria</taxon>
        <taxon>Halobacteriales</taxon>
        <taxon>Haloferacaceae</taxon>
        <taxon>Halobellus</taxon>
    </lineage>
</organism>
<dbReference type="EMBL" id="BMOC01000001">
    <property type="protein sequence ID" value="GGI95276.1"/>
    <property type="molecule type" value="Genomic_DNA"/>
</dbReference>
<feature type="transmembrane region" description="Helical" evidence="1">
    <location>
        <begin position="203"/>
        <end position="226"/>
    </location>
</feature>
<evidence type="ECO:0000313" key="2">
    <source>
        <dbReference type="EMBL" id="GGI95276.1"/>
    </source>
</evidence>
<comment type="caution">
    <text evidence="2">The sequence shown here is derived from an EMBL/GenBank/DDBJ whole genome shotgun (WGS) entry which is preliminary data.</text>
</comment>
<protein>
    <submittedName>
        <fullName evidence="2">Uncharacterized protein</fullName>
    </submittedName>
</protein>
<feature type="transmembrane region" description="Helical" evidence="1">
    <location>
        <begin position="169"/>
        <end position="191"/>
    </location>
</feature>
<evidence type="ECO:0000313" key="3">
    <source>
        <dbReference type="Proteomes" id="UP000653099"/>
    </source>
</evidence>
<reference evidence="2" key="2">
    <citation type="submission" date="2020-09" db="EMBL/GenBank/DDBJ databases">
        <authorList>
            <person name="Sun Q."/>
            <person name="Ohkuma M."/>
        </authorList>
    </citation>
    <scope>NUCLEOTIDE SEQUENCE</scope>
    <source>
        <strain evidence="2">JCM 14359</strain>
    </source>
</reference>
<keyword evidence="1" id="KW-0812">Transmembrane</keyword>
<keyword evidence="3" id="KW-1185">Reference proteome</keyword>
<sequence>MAPAITHFLVGASLLLYVALIALLRYEFPVEHTLWVVPIGGVWGVVPDFHHIAPAYNDALYAFHASPWVEVFALHYTLDRAAIRAQYHESIFAAIAVFTVTVASVWIAARYRTVTRSAETRRERAVIAGVATVIAAGLATIALGVTISIHQSLGSVAALVGLSGVYTGWVITGVWGVGVAWLWTIAIEVALLESRISAPVFGAGIGCLGGVATWLTSAIVILPILTSQSVPVVHWGGLAALLTYGTVFGAAYTTLRSAFTAPTEWTTRTATETDTHRG</sequence>
<feature type="transmembrane region" description="Helical" evidence="1">
    <location>
        <begin position="91"/>
        <end position="113"/>
    </location>
</feature>
<reference evidence="2" key="1">
    <citation type="journal article" date="2014" name="Int. J. Syst. Evol. Microbiol.">
        <title>Complete genome sequence of Corynebacterium casei LMG S-19264T (=DSM 44701T), isolated from a smear-ripened cheese.</title>
        <authorList>
            <consortium name="US DOE Joint Genome Institute (JGI-PGF)"/>
            <person name="Walter F."/>
            <person name="Albersmeier A."/>
            <person name="Kalinowski J."/>
            <person name="Ruckert C."/>
        </authorList>
    </citation>
    <scope>NUCLEOTIDE SEQUENCE</scope>
    <source>
        <strain evidence="2">JCM 14359</strain>
    </source>
</reference>
<keyword evidence="1" id="KW-1133">Transmembrane helix</keyword>
<feature type="transmembrane region" description="Helical" evidence="1">
    <location>
        <begin position="232"/>
        <end position="252"/>
    </location>
</feature>